<feature type="compositionally biased region" description="Basic and acidic residues" evidence="3">
    <location>
        <begin position="533"/>
        <end position="546"/>
    </location>
</feature>
<feature type="region of interest" description="Disordered" evidence="3">
    <location>
        <begin position="327"/>
        <end position="553"/>
    </location>
</feature>
<dbReference type="EMBL" id="CAWYQH010000024">
    <property type="protein sequence ID" value="CAK8676115.1"/>
    <property type="molecule type" value="Genomic_DNA"/>
</dbReference>
<accession>A0ABP0F8Z8</accession>
<dbReference type="Proteomes" id="UP001642483">
    <property type="component" value="Unassembled WGS sequence"/>
</dbReference>
<evidence type="ECO:0000313" key="6">
    <source>
        <dbReference type="EMBL" id="CAK8676115.1"/>
    </source>
</evidence>
<feature type="transmembrane region" description="Helical" evidence="4">
    <location>
        <begin position="70"/>
        <end position="91"/>
    </location>
</feature>
<feature type="domain" description="Sushi" evidence="5">
    <location>
        <begin position="1"/>
        <end position="62"/>
    </location>
</feature>
<evidence type="ECO:0000256" key="3">
    <source>
        <dbReference type="SAM" id="MobiDB-lite"/>
    </source>
</evidence>
<feature type="disulfide bond" evidence="2">
    <location>
        <begin position="33"/>
        <end position="60"/>
    </location>
</feature>
<feature type="compositionally biased region" description="Basic and acidic residues" evidence="3">
    <location>
        <begin position="395"/>
        <end position="405"/>
    </location>
</feature>
<keyword evidence="4" id="KW-0472">Membrane</keyword>
<evidence type="ECO:0000256" key="4">
    <source>
        <dbReference type="SAM" id="Phobius"/>
    </source>
</evidence>
<keyword evidence="7" id="KW-1185">Reference proteome</keyword>
<feature type="compositionally biased region" description="Basic and acidic residues" evidence="3">
    <location>
        <begin position="467"/>
        <end position="476"/>
    </location>
</feature>
<protein>
    <recommendedName>
        <fullName evidence="5">Sushi domain-containing protein</fullName>
    </recommendedName>
</protein>
<feature type="compositionally biased region" description="Basic and acidic residues" evidence="3">
    <location>
        <begin position="127"/>
        <end position="155"/>
    </location>
</feature>
<feature type="compositionally biased region" description="Pro residues" evidence="3">
    <location>
        <begin position="283"/>
        <end position="293"/>
    </location>
</feature>
<feature type="region of interest" description="Disordered" evidence="3">
    <location>
        <begin position="273"/>
        <end position="296"/>
    </location>
</feature>
<feature type="compositionally biased region" description="Basic and acidic residues" evidence="3">
    <location>
        <begin position="433"/>
        <end position="456"/>
    </location>
</feature>
<keyword evidence="4" id="KW-0812">Transmembrane</keyword>
<evidence type="ECO:0000259" key="5">
    <source>
        <dbReference type="PROSITE" id="PS50923"/>
    </source>
</evidence>
<feature type="region of interest" description="Disordered" evidence="3">
    <location>
        <begin position="99"/>
        <end position="188"/>
    </location>
</feature>
<organism evidence="6 7">
    <name type="scientific">Clavelina lepadiformis</name>
    <name type="common">Light-bulb sea squirt</name>
    <name type="synonym">Ascidia lepadiformis</name>
    <dbReference type="NCBI Taxonomy" id="159417"/>
    <lineage>
        <taxon>Eukaryota</taxon>
        <taxon>Metazoa</taxon>
        <taxon>Chordata</taxon>
        <taxon>Tunicata</taxon>
        <taxon>Ascidiacea</taxon>
        <taxon>Aplousobranchia</taxon>
        <taxon>Clavelinidae</taxon>
        <taxon>Clavelina</taxon>
    </lineage>
</organism>
<comment type="caution">
    <text evidence="6">The sequence shown here is derived from an EMBL/GenBank/DDBJ whole genome shotgun (WGS) entry which is preliminary data.</text>
</comment>
<feature type="compositionally biased region" description="Basic residues" evidence="3">
    <location>
        <begin position="156"/>
        <end position="188"/>
    </location>
</feature>
<sequence>MSCNGWPLALPDNGLRIDCDHSGVSRNTCKLRCKDNYKPSNEIFQCTNDGGWFPTNRPECIDDGSLTLKIVPAVVVTIVVLFLIGFFVANASKRCQAKRRAHDEDVEGRNANALREPQTYMISTDNRPGKLRKEDEAYKKEKEKKAKPRSMDKMSKQAKSKRRRSRKFSVKGKKSRRRQSLGKTIRKSFKRKKINVSLRKPNTLFRSRITKKRWRKGPRRVVGNPQGVGESSVCGDIRDAYGSSTSFSESSSSCCQSCSANCSSFCNERLSDGDIIETSTPPKKIPPPRPPAPEVQNKTSLENIAENLHGADISTINQERIITVSSDCTSKASDEDSDKGCHKNRAEQSQESHKKENNKNKSRRPVEKTKENRYTEKSSHKNPYNNYPVAASDRQYQDLEHDYRRSGHIYDGGVYHPQYHPVKSYPIKPFRKPNSEKEQREDDKKESPHSKPERGRTSGGIKYYSIKPDKGDSKSETKRKKKDSRSRSKQKNSRNQTTKAKSKQTSSKREKNSKSGGGTSAHELGSRKKRQSKQKDKKREEKRAKPSYDTSSD</sequence>
<keyword evidence="2" id="KW-0768">Sushi</keyword>
<feature type="compositionally biased region" description="Low complexity" evidence="3">
    <location>
        <begin position="493"/>
        <end position="505"/>
    </location>
</feature>
<feature type="compositionally biased region" description="Basic and acidic residues" evidence="3">
    <location>
        <begin position="332"/>
        <end position="379"/>
    </location>
</feature>
<evidence type="ECO:0000313" key="7">
    <source>
        <dbReference type="Proteomes" id="UP001642483"/>
    </source>
</evidence>
<keyword evidence="1 2" id="KW-1015">Disulfide bond</keyword>
<evidence type="ECO:0000256" key="2">
    <source>
        <dbReference type="PROSITE-ProRule" id="PRU00302"/>
    </source>
</evidence>
<proteinExistence type="predicted"/>
<feature type="compositionally biased region" description="Basic residues" evidence="3">
    <location>
        <begin position="477"/>
        <end position="492"/>
    </location>
</feature>
<dbReference type="InterPro" id="IPR000436">
    <property type="entry name" value="Sushi_SCR_CCP_dom"/>
</dbReference>
<feature type="disulfide bond" evidence="2">
    <location>
        <begin position="3"/>
        <end position="46"/>
    </location>
</feature>
<gene>
    <name evidence="6" type="ORF">CVLEPA_LOCUS5603</name>
</gene>
<name>A0ABP0F8Z8_CLALP</name>
<reference evidence="6 7" key="1">
    <citation type="submission" date="2024-02" db="EMBL/GenBank/DDBJ databases">
        <authorList>
            <person name="Daric V."/>
            <person name="Darras S."/>
        </authorList>
    </citation>
    <scope>NUCLEOTIDE SEQUENCE [LARGE SCALE GENOMIC DNA]</scope>
</reference>
<evidence type="ECO:0000256" key="1">
    <source>
        <dbReference type="ARBA" id="ARBA00023157"/>
    </source>
</evidence>
<dbReference type="PROSITE" id="PS50923">
    <property type="entry name" value="SUSHI"/>
    <property type="match status" value="1"/>
</dbReference>
<keyword evidence="4" id="KW-1133">Transmembrane helix</keyword>